<evidence type="ECO:0000256" key="2">
    <source>
        <dbReference type="ARBA" id="ARBA00004569"/>
    </source>
</evidence>
<evidence type="ECO:0000256" key="18">
    <source>
        <dbReference type="ARBA" id="ARBA00038456"/>
    </source>
</evidence>
<keyword evidence="9" id="KW-0378">Hydrolase</keyword>
<dbReference type="PANTHER" id="PTHR12418:SF19">
    <property type="entry name" value="ACYL-COENZYME A THIOESTERASE THEM4"/>
    <property type="match status" value="1"/>
</dbReference>
<dbReference type="EMBL" id="CABQ01000063">
    <property type="protein sequence ID" value="CBI07093.1"/>
    <property type="molecule type" value="Genomic_DNA"/>
</dbReference>
<dbReference type="Pfam" id="PF03061">
    <property type="entry name" value="4HBT"/>
    <property type="match status" value="1"/>
</dbReference>
<keyword evidence="11" id="KW-0809">Transit peptide</keyword>
<evidence type="ECO:0000256" key="26">
    <source>
        <dbReference type="ARBA" id="ARBA00048180"/>
    </source>
</evidence>
<dbReference type="GO" id="GO:0005758">
    <property type="term" value="C:mitochondrial intermembrane space"/>
    <property type="evidence" value="ECO:0007669"/>
    <property type="project" value="UniProtKB-SubCell"/>
</dbReference>
<evidence type="ECO:0000256" key="8">
    <source>
        <dbReference type="ARBA" id="ARBA00022792"/>
    </source>
</evidence>
<comment type="catalytic activity">
    <reaction evidence="25">
        <text>dodecanoyl-CoA + H2O = dodecanoate + CoA + H(+)</text>
        <dbReference type="Rhea" id="RHEA:30135"/>
        <dbReference type="ChEBI" id="CHEBI:15377"/>
        <dbReference type="ChEBI" id="CHEBI:15378"/>
        <dbReference type="ChEBI" id="CHEBI:18262"/>
        <dbReference type="ChEBI" id="CHEBI:57287"/>
        <dbReference type="ChEBI" id="CHEBI:57375"/>
    </reaction>
    <physiologicalReaction direction="left-to-right" evidence="25">
        <dbReference type="Rhea" id="RHEA:30136"/>
    </physiologicalReaction>
</comment>
<evidence type="ECO:0000313" key="28">
    <source>
        <dbReference type="EMBL" id="CBI07093.1"/>
    </source>
</evidence>
<comment type="catalytic activity">
    <reaction evidence="26">
        <text>tetradecanoyl-CoA + H2O = tetradecanoate + CoA + H(+)</text>
        <dbReference type="Rhea" id="RHEA:40119"/>
        <dbReference type="ChEBI" id="CHEBI:15377"/>
        <dbReference type="ChEBI" id="CHEBI:15378"/>
        <dbReference type="ChEBI" id="CHEBI:30807"/>
        <dbReference type="ChEBI" id="CHEBI:57287"/>
        <dbReference type="ChEBI" id="CHEBI:57385"/>
    </reaction>
    <physiologicalReaction direction="left-to-right" evidence="26">
        <dbReference type="Rhea" id="RHEA:40120"/>
    </physiologicalReaction>
</comment>
<dbReference type="GO" id="GO:0016787">
    <property type="term" value="F:hydrolase activity"/>
    <property type="evidence" value="ECO:0007669"/>
    <property type="project" value="UniProtKB-KW"/>
</dbReference>
<evidence type="ECO:0000256" key="13">
    <source>
        <dbReference type="ARBA" id="ARBA00023128"/>
    </source>
</evidence>
<evidence type="ECO:0000256" key="11">
    <source>
        <dbReference type="ARBA" id="ARBA00022946"/>
    </source>
</evidence>
<dbReference type="InterPro" id="IPR052365">
    <property type="entry name" value="THEM4/THEM5_acyl-CoA_thioest"/>
</dbReference>
<keyword evidence="6" id="KW-0963">Cytoplasm</keyword>
<evidence type="ECO:0000256" key="5">
    <source>
        <dbReference type="ARBA" id="ARBA00022475"/>
    </source>
</evidence>
<dbReference type="SUPFAM" id="SSF54637">
    <property type="entry name" value="Thioesterase/thiol ester dehydrase-isomerase"/>
    <property type="match status" value="1"/>
</dbReference>
<comment type="catalytic activity">
    <reaction evidence="24">
        <text>decanoyl-CoA + H2O = decanoate + CoA + H(+)</text>
        <dbReference type="Rhea" id="RHEA:40059"/>
        <dbReference type="ChEBI" id="CHEBI:15377"/>
        <dbReference type="ChEBI" id="CHEBI:15378"/>
        <dbReference type="ChEBI" id="CHEBI:27689"/>
        <dbReference type="ChEBI" id="CHEBI:57287"/>
        <dbReference type="ChEBI" id="CHEBI:61430"/>
    </reaction>
    <physiologicalReaction direction="left-to-right" evidence="24">
        <dbReference type="Rhea" id="RHEA:40060"/>
    </physiologicalReaction>
</comment>
<dbReference type="GO" id="GO:0006915">
    <property type="term" value="P:apoptotic process"/>
    <property type="evidence" value="ECO:0007669"/>
    <property type="project" value="UniProtKB-KW"/>
</dbReference>
<name>E6QIM7_9ZZZZ</name>
<keyword evidence="10" id="KW-0276">Fatty acid metabolism</keyword>
<organism evidence="28">
    <name type="scientific">mine drainage metagenome</name>
    <dbReference type="NCBI Taxonomy" id="410659"/>
    <lineage>
        <taxon>unclassified sequences</taxon>
        <taxon>metagenomes</taxon>
        <taxon>ecological metagenomes</taxon>
    </lineage>
</organism>
<keyword evidence="7" id="KW-0053">Apoptosis</keyword>
<comment type="catalytic activity">
    <reaction evidence="23">
        <text>hexadecanoyl-CoA + H2O = hexadecanoate + CoA + H(+)</text>
        <dbReference type="Rhea" id="RHEA:16645"/>
        <dbReference type="ChEBI" id="CHEBI:7896"/>
        <dbReference type="ChEBI" id="CHEBI:15377"/>
        <dbReference type="ChEBI" id="CHEBI:15378"/>
        <dbReference type="ChEBI" id="CHEBI:57287"/>
        <dbReference type="ChEBI" id="CHEBI:57379"/>
        <dbReference type="EC" id="3.1.2.2"/>
    </reaction>
    <physiologicalReaction direction="left-to-right" evidence="23">
        <dbReference type="Rhea" id="RHEA:16646"/>
    </physiologicalReaction>
</comment>
<keyword evidence="15" id="KW-0966">Cell projection</keyword>
<comment type="catalytic activity">
    <reaction evidence="17">
        <text>(9Z)-octadecenoyl-CoA + H2O = (9Z)-octadecenoate + CoA + H(+)</text>
        <dbReference type="Rhea" id="RHEA:40139"/>
        <dbReference type="ChEBI" id="CHEBI:15377"/>
        <dbReference type="ChEBI" id="CHEBI:15378"/>
        <dbReference type="ChEBI" id="CHEBI:30823"/>
        <dbReference type="ChEBI" id="CHEBI:57287"/>
        <dbReference type="ChEBI" id="CHEBI:57387"/>
    </reaction>
    <physiologicalReaction direction="left-to-right" evidence="17">
        <dbReference type="Rhea" id="RHEA:40140"/>
    </physiologicalReaction>
</comment>
<dbReference type="InterPro" id="IPR003736">
    <property type="entry name" value="PAAI_dom"/>
</dbReference>
<gene>
    <name evidence="28" type="ORF">CARN6_0406</name>
</gene>
<dbReference type="NCBIfam" id="TIGR00369">
    <property type="entry name" value="unchar_dom_1"/>
    <property type="match status" value="1"/>
</dbReference>
<dbReference type="GO" id="GO:0006631">
    <property type="term" value="P:fatty acid metabolic process"/>
    <property type="evidence" value="ECO:0007669"/>
    <property type="project" value="UniProtKB-KW"/>
</dbReference>
<evidence type="ECO:0000256" key="16">
    <source>
        <dbReference type="ARBA" id="ARBA00035852"/>
    </source>
</evidence>
<keyword evidence="13" id="KW-0496">Mitochondrion</keyword>
<evidence type="ECO:0000259" key="27">
    <source>
        <dbReference type="Pfam" id="PF03061"/>
    </source>
</evidence>
<sequence length="155" mass="17020">MTKNTEPPAHPWKPLSHGAPNRCFGCSQTNEVGLRLEFAACEDGTVTAEAMIGDQYEGPPGFVHGGIIATLLDEAMSKANRAHGEIAVTRQLHVEYLHPVPSDEVVRIEGRVERAEGRKLWTMGRILNQSGKELTTAKGFFIALRKATADSLRRE</sequence>
<dbReference type="InterPro" id="IPR006683">
    <property type="entry name" value="Thioestr_dom"/>
</dbReference>
<reference evidence="28" key="1">
    <citation type="submission" date="2009-10" db="EMBL/GenBank/DDBJ databases">
        <title>Diversity of trophic interactions inside an arsenic-rich microbial ecosystem.</title>
        <authorList>
            <person name="Bertin P.N."/>
            <person name="Heinrich-Salmeron A."/>
            <person name="Pelletier E."/>
            <person name="Goulhen-Chollet F."/>
            <person name="Arsene-Ploetze F."/>
            <person name="Gallien S."/>
            <person name="Calteau A."/>
            <person name="Vallenet D."/>
            <person name="Casiot C."/>
            <person name="Chane-Woon-Ming B."/>
            <person name="Giloteaux L."/>
            <person name="Barakat M."/>
            <person name="Bonnefoy V."/>
            <person name="Bruneel O."/>
            <person name="Chandler M."/>
            <person name="Cleiss J."/>
            <person name="Duran R."/>
            <person name="Elbaz-Poulichet F."/>
            <person name="Fonknechten N."/>
            <person name="Lauga B."/>
            <person name="Mornico D."/>
            <person name="Ortet P."/>
            <person name="Schaeffer C."/>
            <person name="Siguier P."/>
            <person name="Alexander Thil Smith A."/>
            <person name="Van Dorsselaer A."/>
            <person name="Weissenbach J."/>
            <person name="Medigue C."/>
            <person name="Le Paslier D."/>
        </authorList>
    </citation>
    <scope>NUCLEOTIDE SEQUENCE</scope>
</reference>
<evidence type="ECO:0000256" key="9">
    <source>
        <dbReference type="ARBA" id="ARBA00022801"/>
    </source>
</evidence>
<dbReference type="GO" id="GO:0032587">
    <property type="term" value="C:ruffle membrane"/>
    <property type="evidence" value="ECO:0007669"/>
    <property type="project" value="UniProtKB-SubCell"/>
</dbReference>
<comment type="similarity">
    <text evidence="18">Belongs to the THEM4/THEM5 thioesterase family.</text>
</comment>
<evidence type="ECO:0000256" key="20">
    <source>
        <dbReference type="ARBA" id="ARBA00040123"/>
    </source>
</evidence>
<dbReference type="PANTHER" id="PTHR12418">
    <property type="entry name" value="ACYL-COENZYME A THIOESTERASE THEM4"/>
    <property type="match status" value="1"/>
</dbReference>
<evidence type="ECO:0000256" key="15">
    <source>
        <dbReference type="ARBA" id="ARBA00023273"/>
    </source>
</evidence>
<dbReference type="EC" id="3.1.2.2" evidence="19"/>
<evidence type="ECO:0000256" key="25">
    <source>
        <dbReference type="ARBA" id="ARBA00048074"/>
    </source>
</evidence>
<evidence type="ECO:0000256" key="17">
    <source>
        <dbReference type="ARBA" id="ARBA00037002"/>
    </source>
</evidence>
<dbReference type="CDD" id="cd03443">
    <property type="entry name" value="PaaI_thioesterase"/>
    <property type="match status" value="1"/>
</dbReference>
<keyword evidence="14" id="KW-0472">Membrane</keyword>
<comment type="catalytic activity">
    <reaction evidence="16">
        <text>(5Z,8Z,11Z,14Z)-eicosatetraenoyl-CoA + H2O = (5Z,8Z,11Z,14Z)-eicosatetraenoate + CoA + H(+)</text>
        <dbReference type="Rhea" id="RHEA:40151"/>
        <dbReference type="ChEBI" id="CHEBI:15377"/>
        <dbReference type="ChEBI" id="CHEBI:15378"/>
        <dbReference type="ChEBI" id="CHEBI:32395"/>
        <dbReference type="ChEBI" id="CHEBI:57287"/>
        <dbReference type="ChEBI" id="CHEBI:57368"/>
    </reaction>
    <physiologicalReaction direction="left-to-right" evidence="16">
        <dbReference type="Rhea" id="RHEA:40152"/>
    </physiologicalReaction>
</comment>
<protein>
    <recommendedName>
        <fullName evidence="20">Acyl-coenzyme A thioesterase THEM4</fullName>
        <ecNumber evidence="19">3.1.2.2</ecNumber>
    </recommendedName>
    <alternativeName>
        <fullName evidence="21">Thioesterase superfamily member 4</fullName>
    </alternativeName>
</protein>
<evidence type="ECO:0000256" key="3">
    <source>
        <dbReference type="ARBA" id="ARBA00004632"/>
    </source>
</evidence>
<evidence type="ECO:0000256" key="24">
    <source>
        <dbReference type="ARBA" id="ARBA00047969"/>
    </source>
</evidence>
<dbReference type="AlphaFoldDB" id="E6QIM7"/>
<evidence type="ECO:0000256" key="4">
    <source>
        <dbReference type="ARBA" id="ARBA00004637"/>
    </source>
</evidence>
<evidence type="ECO:0000256" key="1">
    <source>
        <dbReference type="ARBA" id="ARBA00004496"/>
    </source>
</evidence>
<evidence type="ECO:0000256" key="12">
    <source>
        <dbReference type="ARBA" id="ARBA00023098"/>
    </source>
</evidence>
<evidence type="ECO:0000256" key="22">
    <source>
        <dbReference type="ARBA" id="ARBA00047588"/>
    </source>
</evidence>
<keyword evidence="5" id="KW-1003">Cell membrane</keyword>
<comment type="catalytic activity">
    <reaction evidence="22">
        <text>octanoyl-CoA + H2O = octanoate + CoA + H(+)</text>
        <dbReference type="Rhea" id="RHEA:30143"/>
        <dbReference type="ChEBI" id="CHEBI:15377"/>
        <dbReference type="ChEBI" id="CHEBI:15378"/>
        <dbReference type="ChEBI" id="CHEBI:25646"/>
        <dbReference type="ChEBI" id="CHEBI:57287"/>
        <dbReference type="ChEBI" id="CHEBI:57386"/>
    </reaction>
    <physiologicalReaction direction="left-to-right" evidence="22">
        <dbReference type="Rhea" id="RHEA:30144"/>
    </physiologicalReaction>
</comment>
<proteinExistence type="inferred from homology"/>
<comment type="subcellular location">
    <subcellularLocation>
        <location evidence="3">Cell projection</location>
        <location evidence="3">Ruffle membrane</location>
    </subcellularLocation>
    <subcellularLocation>
        <location evidence="1">Cytoplasm</location>
    </subcellularLocation>
    <subcellularLocation>
        <location evidence="4">Mitochondrion inner membrane</location>
        <topology evidence="4">Peripheral membrane protein</topology>
    </subcellularLocation>
    <subcellularLocation>
        <location evidence="2">Mitochondrion intermembrane space</location>
    </subcellularLocation>
</comment>
<dbReference type="InterPro" id="IPR029069">
    <property type="entry name" value="HotDog_dom_sf"/>
</dbReference>
<evidence type="ECO:0000256" key="10">
    <source>
        <dbReference type="ARBA" id="ARBA00022832"/>
    </source>
</evidence>
<dbReference type="Gene3D" id="3.10.129.10">
    <property type="entry name" value="Hotdog Thioesterase"/>
    <property type="match status" value="1"/>
</dbReference>
<evidence type="ECO:0000256" key="19">
    <source>
        <dbReference type="ARBA" id="ARBA00038848"/>
    </source>
</evidence>
<accession>E6QIM7</accession>
<comment type="caution">
    <text evidence="28">The sequence shown here is derived from an EMBL/GenBank/DDBJ whole genome shotgun (WGS) entry which is preliminary data.</text>
</comment>
<keyword evidence="8" id="KW-0999">Mitochondrion inner membrane</keyword>
<feature type="domain" description="Thioesterase" evidence="27">
    <location>
        <begin position="61"/>
        <end position="133"/>
    </location>
</feature>
<dbReference type="GO" id="GO:0005743">
    <property type="term" value="C:mitochondrial inner membrane"/>
    <property type="evidence" value="ECO:0007669"/>
    <property type="project" value="UniProtKB-SubCell"/>
</dbReference>
<keyword evidence="12" id="KW-0443">Lipid metabolism</keyword>
<evidence type="ECO:0000256" key="21">
    <source>
        <dbReference type="ARBA" id="ARBA00043210"/>
    </source>
</evidence>
<evidence type="ECO:0000256" key="7">
    <source>
        <dbReference type="ARBA" id="ARBA00022703"/>
    </source>
</evidence>
<evidence type="ECO:0000256" key="6">
    <source>
        <dbReference type="ARBA" id="ARBA00022490"/>
    </source>
</evidence>
<evidence type="ECO:0000256" key="23">
    <source>
        <dbReference type="ARBA" id="ARBA00047734"/>
    </source>
</evidence>
<evidence type="ECO:0000256" key="14">
    <source>
        <dbReference type="ARBA" id="ARBA00023136"/>
    </source>
</evidence>